<feature type="transmembrane region" description="Helical" evidence="1">
    <location>
        <begin position="150"/>
        <end position="169"/>
    </location>
</feature>
<dbReference type="PANTHER" id="PTHR14969:SF13">
    <property type="entry name" value="AT30094P"/>
    <property type="match status" value="1"/>
</dbReference>
<keyword evidence="1" id="KW-1133">Transmembrane helix</keyword>
<feature type="transmembrane region" description="Helical" evidence="1">
    <location>
        <begin position="53"/>
        <end position="75"/>
    </location>
</feature>
<reference evidence="3" key="1">
    <citation type="submission" date="2022-09" db="EMBL/GenBank/DDBJ databases">
        <title>Haloadaptaus new haloarchaeum isolated from saline soil.</title>
        <authorList>
            <person name="Duran-Viseras A."/>
            <person name="Sanchez-Porro C."/>
            <person name="Ventosa A."/>
        </authorList>
    </citation>
    <scope>NUCLEOTIDE SEQUENCE</scope>
    <source>
        <strain evidence="3">F3-133</strain>
    </source>
</reference>
<keyword evidence="1" id="KW-0812">Transmembrane</keyword>
<organism evidence="3 4">
    <name type="scientific">Halorutilus salinus</name>
    <dbReference type="NCBI Taxonomy" id="2487751"/>
    <lineage>
        <taxon>Archaea</taxon>
        <taxon>Methanobacteriati</taxon>
        <taxon>Methanobacteriota</taxon>
        <taxon>Stenosarchaea group</taxon>
        <taxon>Halobacteria</taxon>
        <taxon>Halorutilales</taxon>
        <taxon>Halorutilaceae</taxon>
        <taxon>Halorutilus</taxon>
    </lineage>
</organism>
<evidence type="ECO:0000259" key="2">
    <source>
        <dbReference type="SMART" id="SM00014"/>
    </source>
</evidence>
<comment type="caution">
    <text evidence="3">The sequence shown here is derived from an EMBL/GenBank/DDBJ whole genome shotgun (WGS) entry which is preliminary data.</text>
</comment>
<accession>A0A9Q4C3L4</accession>
<dbReference type="SMART" id="SM00014">
    <property type="entry name" value="acidPPc"/>
    <property type="match status" value="1"/>
</dbReference>
<keyword evidence="1" id="KW-0472">Membrane</keyword>
<dbReference type="RefSeq" id="WP_266086496.1">
    <property type="nucleotide sequence ID" value="NZ_RKLV01000004.1"/>
</dbReference>
<dbReference type="Proteomes" id="UP001149411">
    <property type="component" value="Unassembled WGS sequence"/>
</dbReference>
<feature type="transmembrane region" description="Helical" evidence="1">
    <location>
        <begin position="119"/>
        <end position="138"/>
    </location>
</feature>
<dbReference type="Pfam" id="PF01569">
    <property type="entry name" value="PAP2"/>
    <property type="match status" value="1"/>
</dbReference>
<evidence type="ECO:0000313" key="4">
    <source>
        <dbReference type="Proteomes" id="UP001149411"/>
    </source>
</evidence>
<sequence>MRLRTSWFDKNLASWTTDRFTFDKTVVRYMTDVGGVDAVRAVQDILPPAVRDVFVVVTHLGDPVLLGLLVVGFYYTRRDETGGFVFGLATGAVGLTAGLKGAIARPRPPTGLHAVAESGYALPSGHALGSTVVLFALAETVDVASRRARYAVAAVTVGLVALSRVAIGVHFPVDVVAGVAVGGVYLAVVSYDGYDAEIAFSAAVTVATIGVALGSEYRLAEAVGIPLGGYVAYHAVADRYDFADLLTDGDAVLVALLPAVALGMVLPAGTATLAETGVYATATAGVFLAPHAMERVRQWL</sequence>
<dbReference type="InterPro" id="IPR000326">
    <property type="entry name" value="PAP2/HPO"/>
</dbReference>
<dbReference type="EMBL" id="RKLV01000004">
    <property type="protein sequence ID" value="MCX2818653.1"/>
    <property type="molecule type" value="Genomic_DNA"/>
</dbReference>
<dbReference type="PANTHER" id="PTHR14969">
    <property type="entry name" value="SPHINGOSINE-1-PHOSPHATE PHOSPHOHYDROLASE"/>
    <property type="match status" value="1"/>
</dbReference>
<protein>
    <submittedName>
        <fullName evidence="3">Phosphatase PAP2 family protein</fullName>
    </submittedName>
</protein>
<dbReference type="InterPro" id="IPR036938">
    <property type="entry name" value="PAP2/HPO_sf"/>
</dbReference>
<dbReference type="SUPFAM" id="SSF48317">
    <property type="entry name" value="Acid phosphatase/Vanadium-dependent haloperoxidase"/>
    <property type="match status" value="1"/>
</dbReference>
<name>A0A9Q4C3L4_9EURY</name>
<dbReference type="AlphaFoldDB" id="A0A9Q4C3L4"/>
<feature type="domain" description="Phosphatidic acid phosphatase type 2/haloperoxidase" evidence="2">
    <location>
        <begin position="81"/>
        <end position="190"/>
    </location>
</feature>
<evidence type="ECO:0000313" key="3">
    <source>
        <dbReference type="EMBL" id="MCX2818653.1"/>
    </source>
</evidence>
<keyword evidence="4" id="KW-1185">Reference proteome</keyword>
<feature type="transmembrane region" description="Helical" evidence="1">
    <location>
        <begin position="82"/>
        <end position="99"/>
    </location>
</feature>
<dbReference type="Gene3D" id="1.20.144.10">
    <property type="entry name" value="Phosphatidic acid phosphatase type 2/haloperoxidase"/>
    <property type="match status" value="1"/>
</dbReference>
<evidence type="ECO:0000256" key="1">
    <source>
        <dbReference type="SAM" id="Phobius"/>
    </source>
</evidence>
<gene>
    <name evidence="3" type="ORF">EGH25_04720</name>
</gene>
<proteinExistence type="predicted"/>